<dbReference type="PANTHER" id="PTHR31170">
    <property type="entry name" value="BNAC04G53230D PROTEIN"/>
    <property type="match status" value="1"/>
</dbReference>
<keyword evidence="1" id="KW-0812">Transmembrane</keyword>
<dbReference type="EMBL" id="JAIWQS010000170">
    <property type="protein sequence ID" value="KAJ8747409.1"/>
    <property type="molecule type" value="Genomic_DNA"/>
</dbReference>
<accession>A0AAV8S5M7</accession>
<evidence type="ECO:0000313" key="3">
    <source>
        <dbReference type="Proteomes" id="UP001159364"/>
    </source>
</evidence>
<protein>
    <submittedName>
        <fullName evidence="2">Uncharacterized protein</fullName>
    </submittedName>
</protein>
<reference evidence="2 3" key="1">
    <citation type="submission" date="2021-09" db="EMBL/GenBank/DDBJ databases">
        <title>Genomic insights and catalytic innovation underlie evolution of tropane alkaloids biosynthesis.</title>
        <authorList>
            <person name="Wang Y.-J."/>
            <person name="Tian T."/>
            <person name="Huang J.-P."/>
            <person name="Huang S.-X."/>
        </authorList>
    </citation>
    <scope>NUCLEOTIDE SEQUENCE [LARGE SCALE GENOMIC DNA]</scope>
    <source>
        <strain evidence="2">KIB-2018</strain>
        <tissue evidence="2">Leaf</tissue>
    </source>
</reference>
<dbReference type="PANTHER" id="PTHR31170:SF25">
    <property type="entry name" value="BNAA09G04570D PROTEIN"/>
    <property type="match status" value="1"/>
</dbReference>
<organism evidence="2 3">
    <name type="scientific">Erythroxylum novogranatense</name>
    <dbReference type="NCBI Taxonomy" id="1862640"/>
    <lineage>
        <taxon>Eukaryota</taxon>
        <taxon>Viridiplantae</taxon>
        <taxon>Streptophyta</taxon>
        <taxon>Embryophyta</taxon>
        <taxon>Tracheophyta</taxon>
        <taxon>Spermatophyta</taxon>
        <taxon>Magnoliopsida</taxon>
        <taxon>eudicotyledons</taxon>
        <taxon>Gunneridae</taxon>
        <taxon>Pentapetalae</taxon>
        <taxon>rosids</taxon>
        <taxon>fabids</taxon>
        <taxon>Malpighiales</taxon>
        <taxon>Erythroxylaceae</taxon>
        <taxon>Erythroxylum</taxon>
    </lineage>
</organism>
<comment type="caution">
    <text evidence="2">The sequence shown here is derived from an EMBL/GenBank/DDBJ whole genome shotgun (WGS) entry which is preliminary data.</text>
</comment>
<name>A0AAV8S5M7_9ROSI</name>
<proteinExistence type="predicted"/>
<gene>
    <name evidence="2" type="ORF">K2173_012953</name>
</gene>
<keyword evidence="1" id="KW-0472">Membrane</keyword>
<sequence>MGSVPAIITHIEKVLNHLPKTPSERILLRVPNHLRRVKNEAYEPDIISIGPYHRGKDHLTAMEEHKFSYLKLLLQRRDESSIAKYVEALNELSERAANSYEKRFLEERQPDDFLETMLVDGCFIVELIRKGVAENVSSEDDDPIFRSEMTLYAVRHDLLLLENQLPFFILQKLFDITLLPNEESNLEDMIFQFFRILPGPGYKRREEHNLPKVPVRHLLGLMHDNWLPSPQGVKAYLNNTDQEKQKTKCVVCLSIGCDLICRNETSKEDDPEAHIRCATELVEAGIKFRRVEGCSIFDIKFANGILEIPKLTIEDRTESLLRNLIAYEQFWKDDIYHAIDYTMFMDCLINSNKDVELLCRSKIIDNWLGDDKVVASMFNRLLDNVRFYHERSFYSEIYAKVNKYCGRKWNVSKAKLRHDYFNGPWALISFLAAVFLLLLTILQTVYSVLSYHHS</sequence>
<dbReference type="AlphaFoldDB" id="A0AAV8S5M7"/>
<keyword evidence="1" id="KW-1133">Transmembrane helix</keyword>
<evidence type="ECO:0000313" key="2">
    <source>
        <dbReference type="EMBL" id="KAJ8747409.1"/>
    </source>
</evidence>
<dbReference type="InterPro" id="IPR004158">
    <property type="entry name" value="DUF247_pln"/>
</dbReference>
<feature type="transmembrane region" description="Helical" evidence="1">
    <location>
        <begin position="425"/>
        <end position="449"/>
    </location>
</feature>
<keyword evidence="3" id="KW-1185">Reference proteome</keyword>
<dbReference type="Pfam" id="PF03140">
    <property type="entry name" value="DUF247"/>
    <property type="match status" value="1"/>
</dbReference>
<dbReference type="Proteomes" id="UP001159364">
    <property type="component" value="Unassembled WGS sequence"/>
</dbReference>
<evidence type="ECO:0000256" key="1">
    <source>
        <dbReference type="SAM" id="Phobius"/>
    </source>
</evidence>